<protein>
    <recommendedName>
        <fullName evidence="2">Cyclic nucleotide-binding domain-containing protein</fullName>
    </recommendedName>
</protein>
<sequence length="77" mass="9022">VQFQDKNKKFKTYLSSGDIVGEIGELKKFRDARAFAYSDDVYTVRLNQNELERVFKLFPSFYGTVYKKIKKLEATLS</sequence>
<organism evidence="1">
    <name type="scientific">marine metagenome</name>
    <dbReference type="NCBI Taxonomy" id="408172"/>
    <lineage>
        <taxon>unclassified sequences</taxon>
        <taxon>metagenomes</taxon>
        <taxon>ecological metagenomes</taxon>
    </lineage>
</organism>
<evidence type="ECO:0008006" key="2">
    <source>
        <dbReference type="Google" id="ProtNLM"/>
    </source>
</evidence>
<accession>A0A382SDJ3</accession>
<gene>
    <name evidence="1" type="ORF">METZ01_LOCUS360800</name>
</gene>
<reference evidence="1" key="1">
    <citation type="submission" date="2018-05" db="EMBL/GenBank/DDBJ databases">
        <authorList>
            <person name="Lanie J.A."/>
            <person name="Ng W.-L."/>
            <person name="Kazmierczak K.M."/>
            <person name="Andrzejewski T.M."/>
            <person name="Davidsen T.M."/>
            <person name="Wayne K.J."/>
            <person name="Tettelin H."/>
            <person name="Glass J.I."/>
            <person name="Rusch D."/>
            <person name="Podicherti R."/>
            <person name="Tsui H.-C.T."/>
            <person name="Winkler M.E."/>
        </authorList>
    </citation>
    <scope>NUCLEOTIDE SEQUENCE</scope>
</reference>
<evidence type="ECO:0000313" key="1">
    <source>
        <dbReference type="EMBL" id="SVD07946.1"/>
    </source>
</evidence>
<dbReference type="InterPro" id="IPR018490">
    <property type="entry name" value="cNMP-bd_dom_sf"/>
</dbReference>
<feature type="non-terminal residue" evidence="1">
    <location>
        <position position="1"/>
    </location>
</feature>
<proteinExistence type="predicted"/>
<dbReference type="SUPFAM" id="SSF51206">
    <property type="entry name" value="cAMP-binding domain-like"/>
    <property type="match status" value="1"/>
</dbReference>
<dbReference type="EMBL" id="UINC01128289">
    <property type="protein sequence ID" value="SVD07946.1"/>
    <property type="molecule type" value="Genomic_DNA"/>
</dbReference>
<dbReference type="AlphaFoldDB" id="A0A382SDJ3"/>
<name>A0A382SDJ3_9ZZZZ</name>